<protein>
    <submittedName>
        <fullName evidence="2">Uncharacterized protein</fullName>
    </submittedName>
</protein>
<proteinExistence type="predicted"/>
<dbReference type="EMBL" id="LR797406">
    <property type="protein sequence ID" value="CAB4214206.1"/>
    <property type="molecule type" value="Genomic_DNA"/>
</dbReference>
<name>A0A6J5PH87_9CAUD</name>
<organism evidence="2">
    <name type="scientific">uncultured Caudovirales phage</name>
    <dbReference type="NCBI Taxonomy" id="2100421"/>
    <lineage>
        <taxon>Viruses</taxon>
        <taxon>Duplodnaviria</taxon>
        <taxon>Heunggongvirae</taxon>
        <taxon>Uroviricota</taxon>
        <taxon>Caudoviricetes</taxon>
        <taxon>Peduoviridae</taxon>
        <taxon>Maltschvirus</taxon>
        <taxon>Maltschvirus maltsch</taxon>
    </lineage>
</organism>
<reference evidence="2" key="1">
    <citation type="submission" date="2020-05" db="EMBL/GenBank/DDBJ databases">
        <authorList>
            <person name="Chiriac C."/>
            <person name="Salcher M."/>
            <person name="Ghai R."/>
            <person name="Kavagutti S V."/>
        </authorList>
    </citation>
    <scope>NUCLEOTIDE SEQUENCE</scope>
</reference>
<dbReference type="EMBL" id="LR796862">
    <property type="protein sequence ID" value="CAB4171230.1"/>
    <property type="molecule type" value="Genomic_DNA"/>
</dbReference>
<dbReference type="EMBL" id="LR796767">
    <property type="protein sequence ID" value="CAB4164342.1"/>
    <property type="molecule type" value="Genomic_DNA"/>
</dbReference>
<accession>A0A6J5PH87</accession>
<sequence>MKFAKIFESKKLGQVIIMKKQTELGAPELRFFFQPEGFGVCEFAIGFNDDEATESRFEEAYKEMTPQIAYEIIDGYLKHMTAQAGDKH</sequence>
<gene>
    <name evidence="3" type="ORF">UFOVP1453_22</name>
    <name evidence="1" type="ORF">UFOVP832_17</name>
    <name evidence="2" type="ORF">UFOVP919_8</name>
</gene>
<evidence type="ECO:0000313" key="1">
    <source>
        <dbReference type="EMBL" id="CAB4164342.1"/>
    </source>
</evidence>
<evidence type="ECO:0000313" key="2">
    <source>
        <dbReference type="EMBL" id="CAB4171230.1"/>
    </source>
</evidence>
<evidence type="ECO:0000313" key="3">
    <source>
        <dbReference type="EMBL" id="CAB4214206.1"/>
    </source>
</evidence>